<feature type="domain" description="RRM" evidence="15">
    <location>
        <begin position="698"/>
        <end position="775"/>
    </location>
</feature>
<keyword evidence="3" id="KW-0540">Nuclease</keyword>
<evidence type="ECO:0000256" key="1">
    <source>
        <dbReference type="ARBA" id="ARBA00004123"/>
    </source>
</evidence>
<dbReference type="Pfam" id="PF07522">
    <property type="entry name" value="DRMBL"/>
    <property type="match status" value="1"/>
</dbReference>
<dbReference type="InterPro" id="IPR011084">
    <property type="entry name" value="DRMBL"/>
</dbReference>
<dbReference type="AlphaFoldDB" id="A0AAN6J287"/>
<dbReference type="Gene3D" id="3.40.50.12650">
    <property type="match status" value="1"/>
</dbReference>
<keyword evidence="4" id="KW-0255">Endonuclease</keyword>
<sequence length="841" mass="93494">MSTFDGIIKEFPDIRIDHFRPSAEASPPPLAYFLSHVHTDHTAGLETCKSPFIYCSPATREILLRLQKSSHRMNFARGIVEKHEQHFKHLKKLLKPIPLETPATIELSPGKTIRVTLFDANHCVGAVCFLIEGGGKAVFYTGDIRAESWWVNTLCRHPLLVPYLPSTGLLRASLKRLDCVYLDTTFAGKEDVYKQFPSKASGIAELLHSVSLYPKGTLFYFDSWTFGYEDVWQALSAHLGCQIHVDDYRFGLYRALANGGEPKAPESTKLVGFHCGNHYQEGCLTSEQAQLHSCERNAGCEIWTKDFVRITPIISRHNSTEIREVGAGGGHGDLDTHNELVVGDAAALCQLIALCALRLQSQPQVLASVIELLTGFISKQISSVSLDGSGFVEECFKVVKGADFVTADELPLETLVPALAKLVSKAEQEKASPSVNIPKRVLKRPDGLAKQITFPYSRHSSYEELCDLIDAFKPKDIYPCTVDDAAWTTDHSMSFLFGHIYTSGHQFTHDHAMLSKMTRRGCRPSSKDTHRALAPASSEQAPQKVPQNTQRRNEDEHELARQSSEATGHRADKVVIQDQGSGEIWPQQRQPDHDSPDPRLRARRQSRLSSPDTSALEALRRGSLSSESTALAPRHAPKRPSSDVPTAERPEQRSKRRRVSGVKPLNDEVIQSPIDETSNPPTGPRAAVRLNVAEDRRLRLFLQNLPPRTTSTELMKFFSECQVTDAHVPLKSGRNGSSGCAFLTFATSAAMRRAESTLRGALFHGRRIRIEVAREDGKRSSRREDSGKIRMYEDEPPSVEKARITSRHEAHAAAQSEDSTQWSKLGLVSTGGGHQDREEEL</sequence>
<feature type="region of interest" description="Disordered" evidence="14">
    <location>
        <begin position="774"/>
        <end position="841"/>
    </location>
</feature>
<feature type="compositionally biased region" description="Basic and acidic residues" evidence="14">
    <location>
        <begin position="774"/>
        <end position="811"/>
    </location>
</feature>
<keyword evidence="13" id="KW-0694">RNA-binding</keyword>
<evidence type="ECO:0000256" key="3">
    <source>
        <dbReference type="ARBA" id="ARBA00022722"/>
    </source>
</evidence>
<dbReference type="InterPro" id="IPR036866">
    <property type="entry name" value="RibonucZ/Hydroxyglut_hydro"/>
</dbReference>
<feature type="region of interest" description="Disordered" evidence="14">
    <location>
        <begin position="518"/>
        <end position="685"/>
    </location>
</feature>
<feature type="compositionally biased region" description="Polar residues" evidence="14">
    <location>
        <begin position="537"/>
        <end position="550"/>
    </location>
</feature>
<dbReference type="Proteomes" id="UP001168146">
    <property type="component" value="Unassembled WGS sequence"/>
</dbReference>
<dbReference type="Pfam" id="PF00076">
    <property type="entry name" value="RRM_1"/>
    <property type="match status" value="1"/>
</dbReference>
<feature type="compositionally biased region" description="Basic and acidic residues" evidence="14">
    <location>
        <begin position="590"/>
        <end position="600"/>
    </location>
</feature>
<dbReference type="GO" id="GO:0035312">
    <property type="term" value="F:5'-3' DNA exonuclease activity"/>
    <property type="evidence" value="ECO:0007669"/>
    <property type="project" value="TreeGrafter"/>
</dbReference>
<keyword evidence="5" id="KW-0227">DNA damage</keyword>
<comment type="similarity">
    <text evidence="2">Belongs to the DNA repair metallo-beta-lactamase (DRMBL) family.</text>
</comment>
<evidence type="ECO:0000256" key="5">
    <source>
        <dbReference type="ARBA" id="ARBA00022763"/>
    </source>
</evidence>
<proteinExistence type="inferred from homology"/>
<accession>A0AAN6J287</accession>
<dbReference type="Gene3D" id="3.60.15.10">
    <property type="entry name" value="Ribonuclease Z/Hydroxyacylglutathione hydrolase-like"/>
    <property type="match status" value="2"/>
</dbReference>
<dbReference type="GO" id="GO:0000723">
    <property type="term" value="P:telomere maintenance"/>
    <property type="evidence" value="ECO:0007669"/>
    <property type="project" value="TreeGrafter"/>
</dbReference>
<dbReference type="InterPro" id="IPR035979">
    <property type="entry name" value="RBD_domain_sf"/>
</dbReference>
<keyword evidence="19" id="KW-1185">Reference proteome</keyword>
<dbReference type="GO" id="GO:0006303">
    <property type="term" value="P:double-strand break repair via nonhomologous end joining"/>
    <property type="evidence" value="ECO:0007669"/>
    <property type="project" value="TreeGrafter"/>
</dbReference>
<keyword evidence="7" id="KW-0269">Exonuclease</keyword>
<comment type="caution">
    <text evidence="16">The sequence shown here is derived from an EMBL/GenBank/DDBJ whole genome shotgun (WGS) entry which is preliminary data.</text>
</comment>
<keyword evidence="6" id="KW-0378">Hydrolase</keyword>
<evidence type="ECO:0000256" key="14">
    <source>
        <dbReference type="SAM" id="MobiDB-lite"/>
    </source>
</evidence>
<evidence type="ECO:0000256" key="11">
    <source>
        <dbReference type="ARBA" id="ARBA00039759"/>
    </source>
</evidence>
<dbReference type="SUPFAM" id="SSF56281">
    <property type="entry name" value="Metallo-hydrolase/oxidoreductase"/>
    <property type="match status" value="1"/>
</dbReference>
<dbReference type="GO" id="GO:0005634">
    <property type="term" value="C:nucleus"/>
    <property type="evidence" value="ECO:0007669"/>
    <property type="project" value="UniProtKB-SubCell"/>
</dbReference>
<evidence type="ECO:0000256" key="6">
    <source>
        <dbReference type="ARBA" id="ARBA00022801"/>
    </source>
</evidence>
<dbReference type="GO" id="GO:0003723">
    <property type="term" value="F:RNA binding"/>
    <property type="evidence" value="ECO:0007669"/>
    <property type="project" value="UniProtKB-UniRule"/>
</dbReference>
<organism evidence="16 18">
    <name type="scientific">Friedmanniomyces endolithicus</name>
    <dbReference type="NCBI Taxonomy" id="329885"/>
    <lineage>
        <taxon>Eukaryota</taxon>
        <taxon>Fungi</taxon>
        <taxon>Dikarya</taxon>
        <taxon>Ascomycota</taxon>
        <taxon>Pezizomycotina</taxon>
        <taxon>Dothideomycetes</taxon>
        <taxon>Dothideomycetidae</taxon>
        <taxon>Mycosphaerellales</taxon>
        <taxon>Teratosphaeriaceae</taxon>
        <taxon>Friedmanniomyces</taxon>
    </lineage>
</organism>
<reference evidence="16" key="1">
    <citation type="submission" date="2021-12" db="EMBL/GenBank/DDBJ databases">
        <title>Black yeast isolated from Biological Soil Crust.</title>
        <authorList>
            <person name="Kurbessoian T."/>
        </authorList>
    </citation>
    <scope>NUCLEOTIDE SEQUENCE</scope>
    <source>
        <strain evidence="16">CCFEE 5208</strain>
    </source>
</reference>
<dbReference type="InterPro" id="IPR012677">
    <property type="entry name" value="Nucleotide-bd_a/b_plait_sf"/>
</dbReference>
<comment type="subcellular location">
    <subcellularLocation>
        <location evidence="1">Nucleus</location>
    </subcellularLocation>
</comment>
<gene>
    <name evidence="16" type="ORF">LTR82_015276</name>
    <name evidence="17" type="ORF">LTR91_024113</name>
</gene>
<dbReference type="PROSITE" id="PS50102">
    <property type="entry name" value="RRM"/>
    <property type="match status" value="1"/>
</dbReference>
<keyword evidence="9" id="KW-0234">DNA repair</keyword>
<evidence type="ECO:0000256" key="4">
    <source>
        <dbReference type="ARBA" id="ARBA00022759"/>
    </source>
</evidence>
<evidence type="ECO:0000313" key="19">
    <source>
        <dbReference type="Proteomes" id="UP001175353"/>
    </source>
</evidence>
<keyword evidence="10" id="KW-0539">Nucleus</keyword>
<name>A0AAN6J287_9PEZI</name>
<evidence type="ECO:0000256" key="8">
    <source>
        <dbReference type="ARBA" id="ARBA00023172"/>
    </source>
</evidence>
<evidence type="ECO:0000256" key="12">
    <source>
        <dbReference type="ARBA" id="ARBA00042677"/>
    </source>
</evidence>
<evidence type="ECO:0000256" key="2">
    <source>
        <dbReference type="ARBA" id="ARBA00010304"/>
    </source>
</evidence>
<protein>
    <recommendedName>
        <fullName evidence="11">Protein artemis</fullName>
    </recommendedName>
    <alternativeName>
        <fullName evidence="12">DNA cross-link repair 1C protein</fullName>
    </alternativeName>
</protein>
<feature type="compositionally biased region" description="Basic and acidic residues" evidence="14">
    <location>
        <begin position="551"/>
        <end position="560"/>
    </location>
</feature>
<evidence type="ECO:0000313" key="16">
    <source>
        <dbReference type="EMBL" id="KAK0309109.1"/>
    </source>
</evidence>
<dbReference type="EMBL" id="JAUJLE010000579">
    <property type="protein sequence ID" value="KAK0952953.1"/>
    <property type="molecule type" value="Genomic_DNA"/>
</dbReference>
<reference evidence="17" key="2">
    <citation type="submission" date="2023-06" db="EMBL/GenBank/DDBJ databases">
        <title>Black Yeasts Isolated from many extreme environments.</title>
        <authorList>
            <person name="Coleine C."/>
            <person name="Stajich J.E."/>
            <person name="Selbmann L."/>
        </authorList>
    </citation>
    <scope>NUCLEOTIDE SEQUENCE</scope>
    <source>
        <strain evidence="17">CCFEE 5200</strain>
    </source>
</reference>
<dbReference type="InterPro" id="IPR000504">
    <property type="entry name" value="RRM_dom"/>
</dbReference>
<dbReference type="GO" id="GO:0036297">
    <property type="term" value="P:interstrand cross-link repair"/>
    <property type="evidence" value="ECO:0007669"/>
    <property type="project" value="TreeGrafter"/>
</dbReference>
<dbReference type="GO" id="GO:0003684">
    <property type="term" value="F:damaged DNA binding"/>
    <property type="evidence" value="ECO:0007669"/>
    <property type="project" value="TreeGrafter"/>
</dbReference>
<evidence type="ECO:0000313" key="18">
    <source>
        <dbReference type="Proteomes" id="UP001168146"/>
    </source>
</evidence>
<dbReference type="EMBL" id="JASUXU010000083">
    <property type="protein sequence ID" value="KAK0309109.1"/>
    <property type="molecule type" value="Genomic_DNA"/>
</dbReference>
<dbReference type="GO" id="GO:0006310">
    <property type="term" value="P:DNA recombination"/>
    <property type="evidence" value="ECO:0007669"/>
    <property type="project" value="UniProtKB-KW"/>
</dbReference>
<dbReference type="PANTHER" id="PTHR23240:SF8">
    <property type="entry name" value="PROTEIN ARTEMIS"/>
    <property type="match status" value="1"/>
</dbReference>
<evidence type="ECO:0000259" key="15">
    <source>
        <dbReference type="PROSITE" id="PS50102"/>
    </source>
</evidence>
<evidence type="ECO:0000313" key="17">
    <source>
        <dbReference type="EMBL" id="KAK0952953.1"/>
    </source>
</evidence>
<evidence type="ECO:0000256" key="13">
    <source>
        <dbReference type="PROSITE-ProRule" id="PRU00176"/>
    </source>
</evidence>
<dbReference type="PANTHER" id="PTHR23240">
    <property type="entry name" value="DNA CROSS-LINK REPAIR PROTEIN PSO2/SNM1-RELATED"/>
    <property type="match status" value="1"/>
</dbReference>
<dbReference type="Pfam" id="PF23023">
    <property type="entry name" value="Anti-Pycsar_Apyc1"/>
    <property type="match status" value="1"/>
</dbReference>
<dbReference type="Proteomes" id="UP001175353">
    <property type="component" value="Unassembled WGS sequence"/>
</dbReference>
<keyword evidence="8" id="KW-0233">DNA recombination</keyword>
<evidence type="ECO:0000256" key="9">
    <source>
        <dbReference type="ARBA" id="ARBA00023204"/>
    </source>
</evidence>
<dbReference type="SMART" id="SM00360">
    <property type="entry name" value="RRM"/>
    <property type="match status" value="1"/>
</dbReference>
<dbReference type="GO" id="GO:0004519">
    <property type="term" value="F:endonuclease activity"/>
    <property type="evidence" value="ECO:0007669"/>
    <property type="project" value="UniProtKB-KW"/>
</dbReference>
<dbReference type="CDD" id="cd00590">
    <property type="entry name" value="RRM_SF"/>
    <property type="match status" value="1"/>
</dbReference>
<evidence type="ECO:0000256" key="10">
    <source>
        <dbReference type="ARBA" id="ARBA00023242"/>
    </source>
</evidence>
<dbReference type="SUPFAM" id="SSF54928">
    <property type="entry name" value="RNA-binding domain, RBD"/>
    <property type="match status" value="1"/>
</dbReference>
<dbReference type="Gene3D" id="3.30.70.330">
    <property type="match status" value="1"/>
</dbReference>
<evidence type="ECO:0000256" key="7">
    <source>
        <dbReference type="ARBA" id="ARBA00022839"/>
    </source>
</evidence>